<reference evidence="1" key="1">
    <citation type="journal article" date="2015" name="Nature">
        <title>Complex archaea that bridge the gap between prokaryotes and eukaryotes.</title>
        <authorList>
            <person name="Spang A."/>
            <person name="Saw J.H."/>
            <person name="Jorgensen S.L."/>
            <person name="Zaremba-Niedzwiedzka K."/>
            <person name="Martijn J."/>
            <person name="Lind A.E."/>
            <person name="van Eijk R."/>
            <person name="Schleper C."/>
            <person name="Guy L."/>
            <person name="Ettema T.J."/>
        </authorList>
    </citation>
    <scope>NUCLEOTIDE SEQUENCE</scope>
</reference>
<proteinExistence type="predicted"/>
<sequence>MAKNTGWVLFDTEKGKYVNENYFGMATLRKAKIYETRQEARNDQLGIDRIRKVRLKGKAVEIIKGR</sequence>
<accession>A0A0F9MA88</accession>
<organism evidence="1">
    <name type="scientific">marine sediment metagenome</name>
    <dbReference type="NCBI Taxonomy" id="412755"/>
    <lineage>
        <taxon>unclassified sequences</taxon>
        <taxon>metagenomes</taxon>
        <taxon>ecological metagenomes</taxon>
    </lineage>
</organism>
<dbReference type="AlphaFoldDB" id="A0A0F9MA88"/>
<gene>
    <name evidence="1" type="ORF">LCGC14_1408850</name>
</gene>
<name>A0A0F9MA88_9ZZZZ</name>
<comment type="caution">
    <text evidence="1">The sequence shown here is derived from an EMBL/GenBank/DDBJ whole genome shotgun (WGS) entry which is preliminary data.</text>
</comment>
<dbReference type="EMBL" id="LAZR01009278">
    <property type="protein sequence ID" value="KKM73600.1"/>
    <property type="molecule type" value="Genomic_DNA"/>
</dbReference>
<evidence type="ECO:0000313" key="1">
    <source>
        <dbReference type="EMBL" id="KKM73600.1"/>
    </source>
</evidence>
<protein>
    <submittedName>
        <fullName evidence="1">Uncharacterized protein</fullName>
    </submittedName>
</protein>